<organism evidence="2 3">
    <name type="scientific">Colletotrichum navitas</name>
    <dbReference type="NCBI Taxonomy" id="681940"/>
    <lineage>
        <taxon>Eukaryota</taxon>
        <taxon>Fungi</taxon>
        <taxon>Dikarya</taxon>
        <taxon>Ascomycota</taxon>
        <taxon>Pezizomycotina</taxon>
        <taxon>Sordariomycetes</taxon>
        <taxon>Hypocreomycetidae</taxon>
        <taxon>Glomerellales</taxon>
        <taxon>Glomerellaceae</taxon>
        <taxon>Colletotrichum</taxon>
        <taxon>Colletotrichum graminicola species complex</taxon>
    </lineage>
</organism>
<name>A0AAD8UZ22_9PEZI</name>
<reference evidence="2" key="1">
    <citation type="submission" date="2021-06" db="EMBL/GenBank/DDBJ databases">
        <title>Comparative genomics, transcriptomics and evolutionary studies reveal genomic signatures of adaptation to plant cell wall in hemibiotrophic fungi.</title>
        <authorList>
            <consortium name="DOE Joint Genome Institute"/>
            <person name="Baroncelli R."/>
            <person name="Diaz J.F."/>
            <person name="Benocci T."/>
            <person name="Peng M."/>
            <person name="Battaglia E."/>
            <person name="Haridas S."/>
            <person name="Andreopoulos W."/>
            <person name="Labutti K."/>
            <person name="Pangilinan J."/>
            <person name="Floch G.L."/>
            <person name="Makela M.R."/>
            <person name="Henrissat B."/>
            <person name="Grigoriev I.V."/>
            <person name="Crouch J.A."/>
            <person name="De Vries R.P."/>
            <person name="Sukno S.A."/>
            <person name="Thon M.R."/>
        </authorList>
    </citation>
    <scope>NUCLEOTIDE SEQUENCE</scope>
    <source>
        <strain evidence="2">CBS 125086</strain>
    </source>
</reference>
<dbReference type="RefSeq" id="XP_060408449.1">
    <property type="nucleotide sequence ID" value="XM_060553174.1"/>
</dbReference>
<protein>
    <submittedName>
        <fullName evidence="2">Uncharacterized protein</fullName>
    </submittedName>
</protein>
<comment type="caution">
    <text evidence="2">The sequence shown here is derived from an EMBL/GenBank/DDBJ whole genome shotgun (WGS) entry which is preliminary data.</text>
</comment>
<gene>
    <name evidence="2" type="ORF">LY79DRAFT_44083</name>
</gene>
<keyword evidence="3" id="KW-1185">Reference proteome</keyword>
<feature type="compositionally biased region" description="Basic residues" evidence="1">
    <location>
        <begin position="88"/>
        <end position="100"/>
    </location>
</feature>
<evidence type="ECO:0000313" key="3">
    <source>
        <dbReference type="Proteomes" id="UP001230504"/>
    </source>
</evidence>
<dbReference type="GeneID" id="85437414"/>
<evidence type="ECO:0000313" key="2">
    <source>
        <dbReference type="EMBL" id="KAK1572654.1"/>
    </source>
</evidence>
<dbReference type="EMBL" id="JAHLJV010000106">
    <property type="protein sequence ID" value="KAK1572654.1"/>
    <property type="molecule type" value="Genomic_DNA"/>
</dbReference>
<proteinExistence type="predicted"/>
<evidence type="ECO:0000256" key="1">
    <source>
        <dbReference type="SAM" id="MobiDB-lite"/>
    </source>
</evidence>
<dbReference type="AlphaFoldDB" id="A0AAD8UZ22"/>
<sequence length="153" mass="17147">MKTVGCIDKRGLRDSTLLATKQMVASQRVADKMVEEVKWNWIHGKEPPRRRRAKCRRAGAGLCRAAEIPGIERYRTDRPLLVPQKGHTYTRSKHAHKSRCKSSPSSRSNSLYLALACGRNISEALDEGMSPQYRPIPAPGPSIRSSLLLLISR</sequence>
<accession>A0AAD8UZ22</accession>
<dbReference type="Proteomes" id="UP001230504">
    <property type="component" value="Unassembled WGS sequence"/>
</dbReference>
<feature type="region of interest" description="Disordered" evidence="1">
    <location>
        <begin position="87"/>
        <end position="107"/>
    </location>
</feature>